<protein>
    <submittedName>
        <fullName evidence="2">DNA polymerase III subunit psi</fullName>
        <ecNumber evidence="2">2.7.7.7</ecNumber>
    </submittedName>
</protein>
<dbReference type="Proteomes" id="UP000675653">
    <property type="component" value="Unassembled WGS sequence"/>
</dbReference>
<organism evidence="2 3">
    <name type="scientific">Aeromonas popoffii</name>
    <dbReference type="NCBI Taxonomy" id="70856"/>
    <lineage>
        <taxon>Bacteria</taxon>
        <taxon>Pseudomonadati</taxon>
        <taxon>Pseudomonadota</taxon>
        <taxon>Gammaproteobacteria</taxon>
        <taxon>Aeromonadales</taxon>
        <taxon>Aeromonadaceae</taxon>
        <taxon>Aeromonas</taxon>
    </lineage>
</organism>
<dbReference type="SUPFAM" id="SSF102220">
    <property type="entry name" value="DNA polymerase III psi subunit"/>
    <property type="match status" value="1"/>
</dbReference>
<evidence type="ECO:0000256" key="1">
    <source>
        <dbReference type="SAM" id="MobiDB-lite"/>
    </source>
</evidence>
<keyword evidence="3" id="KW-1185">Reference proteome</keyword>
<reference evidence="2 3" key="1">
    <citation type="submission" date="2021-04" db="EMBL/GenBank/DDBJ databases">
        <title>Draft Genome of Aeromonas popoffii ID682, isolated from a natural water source in Idaho.</title>
        <authorList>
            <person name="Testerman T."/>
            <person name="Graf J."/>
        </authorList>
    </citation>
    <scope>NUCLEOTIDE SEQUENCE [LARGE SCALE GENOMIC DNA]</scope>
    <source>
        <strain evidence="2 3">ID682</strain>
    </source>
</reference>
<name>A0ABS5GPU4_9GAMM</name>
<comment type="caution">
    <text evidence="2">The sequence shown here is derived from an EMBL/GenBank/DDBJ whole genome shotgun (WGS) entry which is preliminary data.</text>
</comment>
<dbReference type="GO" id="GO:0003887">
    <property type="term" value="F:DNA-directed DNA polymerase activity"/>
    <property type="evidence" value="ECO:0007669"/>
    <property type="project" value="UniProtKB-EC"/>
</dbReference>
<feature type="compositionally biased region" description="Polar residues" evidence="1">
    <location>
        <begin position="1"/>
        <end position="12"/>
    </location>
</feature>
<evidence type="ECO:0000313" key="2">
    <source>
        <dbReference type="EMBL" id="MBR7629155.1"/>
    </source>
</evidence>
<evidence type="ECO:0000313" key="3">
    <source>
        <dbReference type="Proteomes" id="UP000675653"/>
    </source>
</evidence>
<keyword evidence="2" id="KW-0548">Nucleotidyltransferase</keyword>
<dbReference type="InterPro" id="IPR036654">
    <property type="entry name" value="DNA_pol_III_psi_sf"/>
</dbReference>
<feature type="region of interest" description="Disordered" evidence="1">
    <location>
        <begin position="1"/>
        <end position="21"/>
    </location>
</feature>
<accession>A0ABS5GPU4</accession>
<proteinExistence type="predicted"/>
<dbReference type="EC" id="2.7.7.7" evidence="2"/>
<dbReference type="EMBL" id="JAGRZL010000021">
    <property type="protein sequence ID" value="MBR7629155.1"/>
    <property type="molecule type" value="Genomic_DNA"/>
</dbReference>
<keyword evidence="2" id="KW-0808">Transferase</keyword>
<gene>
    <name evidence="2" type="ORF">KAT72_08990</name>
</gene>
<dbReference type="RefSeq" id="WP_212513387.1">
    <property type="nucleotide sequence ID" value="NZ_CAWQDX010000043.1"/>
</dbReference>
<sequence length="162" mass="17596">MQDPVRQSTHQAPSLEPSGLTPDLMRQTLLARMGIQSWQLRRPALLGGHTAPDNQETVTPAPARDAPSVALAQPELDTPPAGKLWILAPRLPAPTLLADLCQLLGIAVDEVTLLTRLPAGHRPPQLWLELADPAWPDALVCPLTPTPAQKRALWQQLRSHLG</sequence>